<feature type="transmembrane region" description="Helical" evidence="2">
    <location>
        <begin position="47"/>
        <end position="65"/>
    </location>
</feature>
<dbReference type="Gene3D" id="3.40.50.720">
    <property type="entry name" value="NAD(P)-binding Rossmann-like Domain"/>
    <property type="match status" value="2"/>
</dbReference>
<organism evidence="5 6">
    <name type="scientific">Denitromonas halophila</name>
    <dbReference type="NCBI Taxonomy" id="1629404"/>
    <lineage>
        <taxon>Bacteria</taxon>
        <taxon>Pseudomonadati</taxon>
        <taxon>Pseudomonadota</taxon>
        <taxon>Betaproteobacteria</taxon>
        <taxon>Rhodocyclales</taxon>
        <taxon>Zoogloeaceae</taxon>
        <taxon>Denitromonas</taxon>
    </lineage>
</organism>
<dbReference type="Pfam" id="PF07885">
    <property type="entry name" value="Ion_trans_2"/>
    <property type="match status" value="1"/>
</dbReference>
<dbReference type="InterPro" id="IPR006037">
    <property type="entry name" value="RCK_C"/>
</dbReference>
<comment type="subcellular location">
    <subcellularLocation>
        <location evidence="1">Cell membrane</location>
        <topology evidence="1">Multi-pass membrane protein</topology>
    </subcellularLocation>
</comment>
<keyword evidence="2" id="KW-0472">Membrane</keyword>
<dbReference type="EMBL" id="VMNK01000005">
    <property type="protein sequence ID" value="TVO58089.1"/>
    <property type="molecule type" value="Genomic_DNA"/>
</dbReference>
<dbReference type="RefSeq" id="WP_144308857.1">
    <property type="nucleotide sequence ID" value="NZ_VMNK01000005.1"/>
</dbReference>
<keyword evidence="2" id="KW-1133">Transmembrane helix</keyword>
<dbReference type="SUPFAM" id="SSF81324">
    <property type="entry name" value="Voltage-gated potassium channels"/>
    <property type="match status" value="1"/>
</dbReference>
<dbReference type="PANTHER" id="PTHR43833">
    <property type="entry name" value="POTASSIUM CHANNEL PROTEIN 2-RELATED-RELATED"/>
    <property type="match status" value="1"/>
</dbReference>
<dbReference type="SUPFAM" id="SSF51735">
    <property type="entry name" value="NAD(P)-binding Rossmann-fold domains"/>
    <property type="match status" value="2"/>
</dbReference>
<dbReference type="OrthoDB" id="9781411at2"/>
<dbReference type="PROSITE" id="PS51202">
    <property type="entry name" value="RCK_C"/>
    <property type="match status" value="1"/>
</dbReference>
<name>A0A557QYV3_9RHOO</name>
<dbReference type="GO" id="GO:0005886">
    <property type="term" value="C:plasma membrane"/>
    <property type="evidence" value="ECO:0007669"/>
    <property type="project" value="UniProtKB-SubCell"/>
</dbReference>
<dbReference type="PROSITE" id="PS51201">
    <property type="entry name" value="RCK_N"/>
    <property type="match status" value="2"/>
</dbReference>
<keyword evidence="5" id="KW-0813">Transport</keyword>
<accession>A0A557QYV3</accession>
<evidence type="ECO:0000256" key="2">
    <source>
        <dbReference type="SAM" id="Phobius"/>
    </source>
</evidence>
<keyword evidence="2" id="KW-0812">Transmembrane</keyword>
<evidence type="ECO:0000313" key="6">
    <source>
        <dbReference type="Proteomes" id="UP000319502"/>
    </source>
</evidence>
<feature type="transmembrane region" description="Helical" evidence="2">
    <location>
        <begin position="77"/>
        <end position="101"/>
    </location>
</feature>
<protein>
    <submittedName>
        <fullName evidence="5">Potassium channel protein</fullName>
    </submittedName>
</protein>
<comment type="caution">
    <text evidence="5">The sequence shown here is derived from an EMBL/GenBank/DDBJ whole genome shotgun (WGS) entry which is preliminary data.</text>
</comment>
<keyword evidence="5" id="KW-0406">Ion transport</keyword>
<evidence type="ECO:0000259" key="4">
    <source>
        <dbReference type="PROSITE" id="PS51202"/>
    </source>
</evidence>
<keyword evidence="5" id="KW-0407">Ion channel</keyword>
<dbReference type="GO" id="GO:0006813">
    <property type="term" value="P:potassium ion transport"/>
    <property type="evidence" value="ECO:0007669"/>
    <property type="project" value="InterPro"/>
</dbReference>
<dbReference type="Proteomes" id="UP000319502">
    <property type="component" value="Unassembled WGS sequence"/>
</dbReference>
<sequence length="572" mass="62874">MTPAGHQSTLFLALRRLRAPLLTLIVIFSVSVLGLTLVPGVDGEQMSFFHAFYFISYTATTIGFGEVPEVFSEQQRLWVTICIYMAVVGWAYTIGSVFALLQNQTFRNAVDTAHFARQVRRIHEPFYLVCGYGETGRLVCKALDRLGERAVVVEHDPIKASEQELHGYVTDIPCLTADARLPETLRFAGLTNRNCRGVLALTDDDNANLAIAISARLLAPKLPALCRASSADVAANMASFGTRHIINPFAKFAEYLALALHAPNTYHLLTWLTGLPGSAVERHRDPPLGKWVLCGYGGFGKILVEAFDQEGVPVIIIDRDAPDGHGHRVVRGDATGGATLERANIQQAVGIVASTGNDIDNLSIAVTARELNPDLFVILRMNAYANHALFDAFESDVTVVPSEIIGHECLAVLTTPLLEPFLAEIATKDDAWSAELVEQLTDRFGWTVPAVWSVRLNLRRAPALYRHLMRNSGSVCLGDLLRNPHDRAAALEAAVLYLRRDDDDHIIRPSPDEIIRPGDRLLLVGLPAARRDFALTVANSHTLDYVLTGADRPGGWVWEWLAERRRRAADAG</sequence>
<dbReference type="Pfam" id="PF02254">
    <property type="entry name" value="TrkA_N"/>
    <property type="match status" value="2"/>
</dbReference>
<dbReference type="InterPro" id="IPR050721">
    <property type="entry name" value="Trk_Ktr_HKT_K-transport"/>
</dbReference>
<dbReference type="InterPro" id="IPR003148">
    <property type="entry name" value="RCK_N"/>
</dbReference>
<dbReference type="Gene3D" id="1.10.287.70">
    <property type="match status" value="1"/>
</dbReference>
<dbReference type="InterPro" id="IPR036721">
    <property type="entry name" value="RCK_C_sf"/>
</dbReference>
<feature type="transmembrane region" description="Helical" evidence="2">
    <location>
        <begin position="21"/>
        <end position="41"/>
    </location>
</feature>
<feature type="domain" description="RCK N-terminal" evidence="3">
    <location>
        <begin position="288"/>
        <end position="401"/>
    </location>
</feature>
<evidence type="ECO:0000256" key="1">
    <source>
        <dbReference type="ARBA" id="ARBA00004651"/>
    </source>
</evidence>
<dbReference type="AlphaFoldDB" id="A0A557QYV3"/>
<dbReference type="Gene3D" id="3.30.70.1450">
    <property type="entry name" value="Regulator of K+ conductance, C-terminal domain"/>
    <property type="match status" value="1"/>
</dbReference>
<dbReference type="InterPro" id="IPR036291">
    <property type="entry name" value="NAD(P)-bd_dom_sf"/>
</dbReference>
<dbReference type="PANTHER" id="PTHR43833:SF9">
    <property type="entry name" value="POTASSIUM CHANNEL PROTEIN YUGO-RELATED"/>
    <property type="match status" value="1"/>
</dbReference>
<proteinExistence type="predicted"/>
<dbReference type="GO" id="GO:0008324">
    <property type="term" value="F:monoatomic cation transmembrane transporter activity"/>
    <property type="evidence" value="ECO:0007669"/>
    <property type="project" value="InterPro"/>
</dbReference>
<evidence type="ECO:0000259" key="3">
    <source>
        <dbReference type="PROSITE" id="PS51201"/>
    </source>
</evidence>
<dbReference type="InterPro" id="IPR013099">
    <property type="entry name" value="K_chnl_dom"/>
</dbReference>
<keyword evidence="6" id="KW-1185">Reference proteome</keyword>
<evidence type="ECO:0000313" key="5">
    <source>
        <dbReference type="EMBL" id="TVO58089.1"/>
    </source>
</evidence>
<dbReference type="SUPFAM" id="SSF116726">
    <property type="entry name" value="TrkA C-terminal domain-like"/>
    <property type="match status" value="1"/>
</dbReference>
<gene>
    <name evidence="5" type="ORF">FHP91_06750</name>
</gene>
<feature type="domain" description="RCK C-terminal" evidence="4">
    <location>
        <begin position="487"/>
        <end position="539"/>
    </location>
</feature>
<reference evidence="5 6" key="1">
    <citation type="submission" date="2019-07" db="EMBL/GenBank/DDBJ databases">
        <title>The pathways for chlorine oxyanion respiration interact through the shared metabolite chlorate.</title>
        <authorList>
            <person name="Barnum T.P."/>
            <person name="Cheng Y."/>
            <person name="Hill K.A."/>
            <person name="Lucas L.N."/>
            <person name="Carlson H.K."/>
            <person name="Coates J.D."/>
        </authorList>
    </citation>
    <scope>NUCLEOTIDE SEQUENCE [LARGE SCALE GENOMIC DNA]</scope>
    <source>
        <strain evidence="5 6">SFB-3</strain>
    </source>
</reference>
<feature type="domain" description="RCK N-terminal" evidence="3">
    <location>
        <begin position="124"/>
        <end position="246"/>
    </location>
</feature>